<dbReference type="RefSeq" id="WP_012946194.1">
    <property type="nucleotide sequence ID" value="NC_013748.1"/>
</dbReference>
<dbReference type="Proteomes" id="UP000001903">
    <property type="component" value="Plasmid pHTUR05"/>
</dbReference>
<evidence type="ECO:0000259" key="2">
    <source>
        <dbReference type="Pfam" id="PF26424"/>
    </source>
</evidence>
<keyword evidence="4" id="KW-1185">Reference proteome</keyword>
<dbReference type="InterPro" id="IPR058428">
    <property type="entry name" value="DUF8115"/>
</dbReference>
<dbReference type="HOGENOM" id="CLU_150431_0_0_2"/>
<reference evidence="3 4" key="1">
    <citation type="journal article" date="2010" name="Stand. Genomic Sci.">
        <title>Complete genome sequence of Haloterrigena turkmenica type strain (4k).</title>
        <authorList>
            <person name="Saunders E."/>
            <person name="Tindall B.J."/>
            <person name="Fahnrich R."/>
            <person name="Lapidus A."/>
            <person name="Copeland A."/>
            <person name="Del Rio T.G."/>
            <person name="Lucas S."/>
            <person name="Chen F."/>
            <person name="Tice H."/>
            <person name="Cheng J.F."/>
            <person name="Han C."/>
            <person name="Detter J.C."/>
            <person name="Bruce D."/>
            <person name="Goodwin L."/>
            <person name="Chain P."/>
            <person name="Pitluck S."/>
            <person name="Pati A."/>
            <person name="Ivanova N."/>
            <person name="Mavromatis K."/>
            <person name="Chen A."/>
            <person name="Palaniappan K."/>
            <person name="Land M."/>
            <person name="Hauser L."/>
            <person name="Chang Y.J."/>
            <person name="Jeffries C.D."/>
            <person name="Brettin T."/>
            <person name="Rohde M."/>
            <person name="Goker M."/>
            <person name="Bristow J."/>
            <person name="Eisen J.A."/>
            <person name="Markowitz V."/>
            <person name="Hugenholtz P."/>
            <person name="Klenk H.P."/>
            <person name="Kyrpides N.C."/>
        </authorList>
    </citation>
    <scope>NUCLEOTIDE SEQUENCE [LARGE SCALE GENOMIC DNA]</scope>
    <source>
        <strain evidence="4">ATCC 51198 / DSM 5511 / JCM 9101 / NCIMB 13204 / VKM B-1734 / 4k</strain>
    </source>
</reference>
<accession>D2S3K8</accession>
<dbReference type="GeneID" id="8745873"/>
<dbReference type="EMBL" id="CP001865">
    <property type="protein sequence ID" value="ADB63955.1"/>
    <property type="molecule type" value="Genomic_DNA"/>
</dbReference>
<feature type="compositionally biased region" description="Basic and acidic residues" evidence="1">
    <location>
        <begin position="1"/>
        <end position="11"/>
    </location>
</feature>
<keyword evidence="3" id="KW-0614">Plasmid</keyword>
<gene>
    <name evidence="3" type="ordered locus">Htur_5068</name>
</gene>
<organism evidence="3 4">
    <name type="scientific">Haloterrigena turkmenica (strain ATCC 51198 / DSM 5511 / JCM 9101 / NCIMB 13204 / VKM B-1734 / 4k)</name>
    <name type="common">Halococcus turkmenicus</name>
    <dbReference type="NCBI Taxonomy" id="543526"/>
    <lineage>
        <taxon>Archaea</taxon>
        <taxon>Methanobacteriati</taxon>
        <taxon>Methanobacteriota</taxon>
        <taxon>Stenosarchaea group</taxon>
        <taxon>Halobacteria</taxon>
        <taxon>Halobacteriales</taxon>
        <taxon>Natrialbaceae</taxon>
        <taxon>Haloterrigena</taxon>
    </lineage>
</organism>
<feature type="compositionally biased region" description="Acidic residues" evidence="1">
    <location>
        <begin position="21"/>
        <end position="34"/>
    </location>
</feature>
<protein>
    <recommendedName>
        <fullName evidence="2">DUF8115 domain-containing protein</fullName>
    </recommendedName>
</protein>
<sequence>MTDDDKQKAEEMLQQSSEQTLVDDDSTDDTDDSQSLEAAIADAYMAIDNGDANEHVATRDRSLAALFKGLDDANELEPLAEQAAAALDRDLESATQAEAVRKLLRYAIADLNGDILETAKDGRKAFKKAQMEQQLENLDDEPI</sequence>
<proteinExistence type="predicted"/>
<geneLocation type="plasmid" evidence="3 4">
    <name>pHTUR05</name>
</geneLocation>
<evidence type="ECO:0000313" key="4">
    <source>
        <dbReference type="Proteomes" id="UP000001903"/>
    </source>
</evidence>
<name>D2S3K8_HALTV</name>
<feature type="region of interest" description="Disordered" evidence="1">
    <location>
        <begin position="1"/>
        <end position="34"/>
    </location>
</feature>
<dbReference type="OrthoDB" id="386569at2157"/>
<dbReference type="KEGG" id="htu:Htur_5068"/>
<evidence type="ECO:0000313" key="3">
    <source>
        <dbReference type="EMBL" id="ADB63955.1"/>
    </source>
</evidence>
<feature type="domain" description="DUF8115" evidence="2">
    <location>
        <begin position="3"/>
        <end position="130"/>
    </location>
</feature>
<dbReference type="Pfam" id="PF26424">
    <property type="entry name" value="DUF8115"/>
    <property type="match status" value="1"/>
</dbReference>
<evidence type="ECO:0000256" key="1">
    <source>
        <dbReference type="SAM" id="MobiDB-lite"/>
    </source>
</evidence>
<dbReference type="AlphaFoldDB" id="D2S3K8"/>